<proteinExistence type="predicted"/>
<name>A0A367RUX8_NOSPU</name>
<organism evidence="1 2">
    <name type="scientific">Nostoc punctiforme NIES-2108</name>
    <dbReference type="NCBI Taxonomy" id="1356359"/>
    <lineage>
        <taxon>Bacteria</taxon>
        <taxon>Bacillati</taxon>
        <taxon>Cyanobacteriota</taxon>
        <taxon>Cyanophyceae</taxon>
        <taxon>Nostocales</taxon>
        <taxon>Nostocaceae</taxon>
        <taxon>Nostoc</taxon>
    </lineage>
</organism>
<evidence type="ECO:0000313" key="1">
    <source>
        <dbReference type="EMBL" id="RCJ40417.1"/>
    </source>
</evidence>
<dbReference type="Proteomes" id="UP000252085">
    <property type="component" value="Unassembled WGS sequence"/>
</dbReference>
<evidence type="ECO:0000313" key="2">
    <source>
        <dbReference type="Proteomes" id="UP000252085"/>
    </source>
</evidence>
<sequence>MRLWTEVKDGSWQQFAEYQGTGVVFSPDNKLIAIQVDDYFVQMRWVQSLDSSLARGCKHLKEYLASRPDLRKEICPDNK</sequence>
<protein>
    <submittedName>
        <fullName evidence="1">Uncharacterized protein</fullName>
    </submittedName>
</protein>
<gene>
    <name evidence="1" type="ORF">A6769_03390</name>
</gene>
<accession>A0A367RUX8</accession>
<dbReference type="EMBL" id="LXQE01000075">
    <property type="protein sequence ID" value="RCJ40417.1"/>
    <property type="molecule type" value="Genomic_DNA"/>
</dbReference>
<comment type="caution">
    <text evidence="1">The sequence shown here is derived from an EMBL/GenBank/DDBJ whole genome shotgun (WGS) entry which is preliminary data.</text>
</comment>
<reference evidence="1 2" key="1">
    <citation type="submission" date="2016-04" db="EMBL/GenBank/DDBJ databases">
        <authorList>
            <person name="Evans L.H."/>
            <person name="Alamgir A."/>
            <person name="Owens N."/>
            <person name="Weber N.D."/>
            <person name="Virtaneva K."/>
            <person name="Barbian K."/>
            <person name="Babar A."/>
            <person name="Rosenke K."/>
        </authorList>
    </citation>
    <scope>NUCLEOTIDE SEQUENCE [LARGE SCALE GENOMIC DNA]</scope>
    <source>
        <strain evidence="1">NIES-2108</strain>
    </source>
</reference>
<dbReference type="AlphaFoldDB" id="A0A367RUX8"/>